<evidence type="ECO:0000313" key="1">
    <source>
        <dbReference type="EMBL" id="TDR42423.1"/>
    </source>
</evidence>
<proteinExistence type="predicted"/>
<dbReference type="EMBL" id="SNZH01000008">
    <property type="protein sequence ID" value="TDR42423.1"/>
    <property type="molecule type" value="Genomic_DNA"/>
</dbReference>
<organism evidence="1 2">
    <name type="scientific">Tahibacter aquaticus</name>
    <dbReference type="NCBI Taxonomy" id="520092"/>
    <lineage>
        <taxon>Bacteria</taxon>
        <taxon>Pseudomonadati</taxon>
        <taxon>Pseudomonadota</taxon>
        <taxon>Gammaproteobacteria</taxon>
        <taxon>Lysobacterales</taxon>
        <taxon>Rhodanobacteraceae</taxon>
        <taxon>Tahibacter</taxon>
    </lineage>
</organism>
<reference evidence="1 2" key="1">
    <citation type="submission" date="2019-03" db="EMBL/GenBank/DDBJ databases">
        <title>Genomic Encyclopedia of Type Strains, Phase IV (KMG-IV): sequencing the most valuable type-strain genomes for metagenomic binning, comparative biology and taxonomic classification.</title>
        <authorList>
            <person name="Goeker M."/>
        </authorList>
    </citation>
    <scope>NUCLEOTIDE SEQUENCE [LARGE SCALE GENOMIC DNA]</scope>
    <source>
        <strain evidence="1 2">DSM 21667</strain>
    </source>
</reference>
<sequence length="157" mass="17970">MSLRDDGTFQVQADLVLRPGMRHAELLAQPGEWEQWLFFDGAPVAWRRVFDADGGKKPEKTVLIVTFDGADGPMAKWQIAPWNLMDGAQSRPEGPHTKALREWFERRHGCALPLSRDWGHVDAAHDPHNQVTLVVCNLREGFASEREWQAYRNRNAR</sequence>
<accession>A0A4R6YUT7</accession>
<evidence type="ECO:0000313" key="2">
    <source>
        <dbReference type="Proteomes" id="UP000295293"/>
    </source>
</evidence>
<dbReference type="AlphaFoldDB" id="A0A4R6YUT7"/>
<dbReference type="Proteomes" id="UP000295293">
    <property type="component" value="Unassembled WGS sequence"/>
</dbReference>
<name>A0A4R6YUT7_9GAMM</name>
<comment type="caution">
    <text evidence="1">The sequence shown here is derived from an EMBL/GenBank/DDBJ whole genome shotgun (WGS) entry which is preliminary data.</text>
</comment>
<gene>
    <name evidence="1" type="ORF">DFR29_1086</name>
</gene>
<protein>
    <submittedName>
        <fullName evidence="1">Uncharacterized protein</fullName>
    </submittedName>
</protein>
<dbReference type="RefSeq" id="WP_133819247.1">
    <property type="nucleotide sequence ID" value="NZ_SNZH01000008.1"/>
</dbReference>
<keyword evidence="2" id="KW-1185">Reference proteome</keyword>
<dbReference type="OrthoDB" id="8703580at2"/>